<comment type="caution">
    <text evidence="4">The sequence shown here is derived from an EMBL/GenBank/DDBJ whole genome shotgun (WGS) entry which is preliminary data.</text>
</comment>
<reference evidence="4 5" key="1">
    <citation type="submission" date="2017-06" db="EMBL/GenBank/DDBJ databases">
        <title>Novel microbial phyla capable of carbon fixation and sulfur reduction in deep-sea sediments.</title>
        <authorList>
            <person name="Huang J."/>
            <person name="Baker B."/>
            <person name="Wang Y."/>
        </authorList>
    </citation>
    <scope>NUCLEOTIDE SEQUENCE [LARGE SCALE GENOMIC DNA]</scope>
    <source>
        <strain evidence="4">B3_LCP</strain>
    </source>
</reference>
<accession>A0A532V4R6</accession>
<evidence type="ECO:0000256" key="2">
    <source>
        <dbReference type="PROSITE-ProRule" id="PRU00169"/>
    </source>
</evidence>
<dbReference type="PANTHER" id="PTHR44591">
    <property type="entry name" value="STRESS RESPONSE REGULATOR PROTEIN 1"/>
    <property type="match status" value="1"/>
</dbReference>
<dbReference type="InterPro" id="IPR050595">
    <property type="entry name" value="Bact_response_regulator"/>
</dbReference>
<dbReference type="SUPFAM" id="SSF52172">
    <property type="entry name" value="CheY-like"/>
    <property type="match status" value="1"/>
</dbReference>
<dbReference type="CDD" id="cd00156">
    <property type="entry name" value="REC"/>
    <property type="match status" value="1"/>
</dbReference>
<dbReference type="SMART" id="SM00448">
    <property type="entry name" value="REC"/>
    <property type="match status" value="1"/>
</dbReference>
<keyword evidence="1 2" id="KW-0597">Phosphoprotein</keyword>
<dbReference type="Gene3D" id="3.40.50.2300">
    <property type="match status" value="1"/>
</dbReference>
<dbReference type="InterPro" id="IPR011006">
    <property type="entry name" value="CheY-like_superfamily"/>
</dbReference>
<dbReference type="Pfam" id="PF00072">
    <property type="entry name" value="Response_reg"/>
    <property type="match status" value="1"/>
</dbReference>
<evidence type="ECO:0000256" key="1">
    <source>
        <dbReference type="ARBA" id="ARBA00022553"/>
    </source>
</evidence>
<sequence>MNMASVLIADDDSGFLVSLSIALRREGYEVWAAENSEEALNLLDAHSFDFMMIDIRLGPLLGVELAEWALLRKPQLPVIFMSAYPYGELEGRMRRVTPLPVLEKPFDVGQVNTVMTNPVESRH</sequence>
<feature type="domain" description="Response regulatory" evidence="3">
    <location>
        <begin position="5"/>
        <end position="119"/>
    </location>
</feature>
<feature type="modified residue" description="4-aspartylphosphate" evidence="2">
    <location>
        <position position="54"/>
    </location>
</feature>
<dbReference type="AlphaFoldDB" id="A0A532V4R6"/>
<dbReference type="InterPro" id="IPR001789">
    <property type="entry name" value="Sig_transdc_resp-reg_receiver"/>
</dbReference>
<organism evidence="4 5">
    <name type="scientific">candidate division LCP-89 bacterium B3_LCP</name>
    <dbReference type="NCBI Taxonomy" id="2012998"/>
    <lineage>
        <taxon>Bacteria</taxon>
        <taxon>Pseudomonadati</taxon>
        <taxon>Bacteria division LCP-89</taxon>
    </lineage>
</organism>
<dbReference type="PANTHER" id="PTHR44591:SF25">
    <property type="entry name" value="CHEMOTAXIS TWO-COMPONENT RESPONSE REGULATOR"/>
    <property type="match status" value="1"/>
</dbReference>
<proteinExistence type="predicted"/>
<evidence type="ECO:0000313" key="4">
    <source>
        <dbReference type="EMBL" id="TKJ42148.1"/>
    </source>
</evidence>
<dbReference type="Proteomes" id="UP000319619">
    <property type="component" value="Unassembled WGS sequence"/>
</dbReference>
<gene>
    <name evidence="4" type="ORF">CEE37_00285</name>
</gene>
<dbReference type="GO" id="GO:0000160">
    <property type="term" value="P:phosphorelay signal transduction system"/>
    <property type="evidence" value="ECO:0007669"/>
    <property type="project" value="InterPro"/>
</dbReference>
<evidence type="ECO:0000313" key="5">
    <source>
        <dbReference type="Proteomes" id="UP000319619"/>
    </source>
</evidence>
<dbReference type="EMBL" id="NJBN01000001">
    <property type="protein sequence ID" value="TKJ42148.1"/>
    <property type="molecule type" value="Genomic_DNA"/>
</dbReference>
<dbReference type="PROSITE" id="PS50110">
    <property type="entry name" value="RESPONSE_REGULATORY"/>
    <property type="match status" value="1"/>
</dbReference>
<evidence type="ECO:0000259" key="3">
    <source>
        <dbReference type="PROSITE" id="PS50110"/>
    </source>
</evidence>
<name>A0A532V4R6_UNCL8</name>
<protein>
    <recommendedName>
        <fullName evidence="3">Response regulatory domain-containing protein</fullName>
    </recommendedName>
</protein>